<organism evidence="6 7">
    <name type="scientific">Deinococcus seoulensis</name>
    <dbReference type="NCBI Taxonomy" id="1837379"/>
    <lineage>
        <taxon>Bacteria</taxon>
        <taxon>Thermotogati</taxon>
        <taxon>Deinococcota</taxon>
        <taxon>Deinococci</taxon>
        <taxon>Deinococcales</taxon>
        <taxon>Deinococcaceae</taxon>
        <taxon>Deinococcus</taxon>
    </lineage>
</organism>
<feature type="domain" description="Imelysin-like" evidence="5">
    <location>
        <begin position="75"/>
        <end position="359"/>
    </location>
</feature>
<evidence type="ECO:0000256" key="1">
    <source>
        <dbReference type="ARBA" id="ARBA00004196"/>
    </source>
</evidence>
<keyword evidence="6" id="KW-0449">Lipoprotein</keyword>
<protein>
    <submittedName>
        <fullName evidence="6">Efem/EfeO family lipoprotein</fullName>
    </submittedName>
</protein>
<comment type="subcellular location">
    <subcellularLocation>
        <location evidence="1">Cell envelope</location>
    </subcellularLocation>
</comment>
<dbReference type="Proteomes" id="UP000634308">
    <property type="component" value="Unassembled WGS sequence"/>
</dbReference>
<name>A0ABQ2RS38_9DEIO</name>
<dbReference type="InterPro" id="IPR038352">
    <property type="entry name" value="Imelysin_sf"/>
</dbReference>
<accession>A0ABQ2RS38</accession>
<evidence type="ECO:0000256" key="4">
    <source>
        <dbReference type="SAM" id="SignalP"/>
    </source>
</evidence>
<sequence>MRPAAPAPTAPLTAAPATTAPAAAVTSPRRRPAPGVLLGLALLTTTATAQTAAQSAARPADLSGVKTYLTTRLATQASAAAALSRAADTYHAQAQKRNFNYAALTRDPQVLATLRAARSAWQKASPAYETIEGIVAGVDSLAPFDVILDAGTSGAQGGPDVAPIDLTLPGGRVLKRPGNLFGVTEGSLWGTVPAFSSGVKADLNGNGRLESGEVLPDAPTLKAAAAALHTQTLALQKAAARWTPTRADVFGALVGNVPTVGPVFFEDWKTSPFVLGSASTRRDFVVISRLSDLGGNVRSWQAMYAGLSPDVRARSAALDTQITAGLNELAQFVSTLTARERTRHYTPEQAEALQREAQNRATVIAGRVTQAAALLNVSLP</sequence>
<keyword evidence="2 4" id="KW-0732">Signal</keyword>
<dbReference type="InterPro" id="IPR018976">
    <property type="entry name" value="Imelysin-like"/>
</dbReference>
<feature type="compositionally biased region" description="Low complexity" evidence="3">
    <location>
        <begin position="10"/>
        <end position="30"/>
    </location>
</feature>
<feature type="signal peptide" evidence="4">
    <location>
        <begin position="1"/>
        <end position="49"/>
    </location>
</feature>
<evidence type="ECO:0000256" key="2">
    <source>
        <dbReference type="ARBA" id="ARBA00022729"/>
    </source>
</evidence>
<feature type="region of interest" description="Disordered" evidence="3">
    <location>
        <begin position="1"/>
        <end position="30"/>
    </location>
</feature>
<gene>
    <name evidence="6" type="ORF">GCM10008959_23060</name>
</gene>
<evidence type="ECO:0000313" key="7">
    <source>
        <dbReference type="Proteomes" id="UP000634308"/>
    </source>
</evidence>
<evidence type="ECO:0000259" key="5">
    <source>
        <dbReference type="Pfam" id="PF09375"/>
    </source>
</evidence>
<dbReference type="Gene3D" id="1.20.1420.20">
    <property type="entry name" value="M75 peptidase, HXXE motif"/>
    <property type="match status" value="1"/>
</dbReference>
<comment type="caution">
    <text evidence="6">The sequence shown here is derived from an EMBL/GenBank/DDBJ whole genome shotgun (WGS) entry which is preliminary data.</text>
</comment>
<feature type="chain" id="PRO_5047518102" evidence="4">
    <location>
        <begin position="50"/>
        <end position="380"/>
    </location>
</feature>
<dbReference type="RefSeq" id="WP_189065134.1">
    <property type="nucleotide sequence ID" value="NZ_BMQM01000014.1"/>
</dbReference>
<evidence type="ECO:0000256" key="3">
    <source>
        <dbReference type="SAM" id="MobiDB-lite"/>
    </source>
</evidence>
<proteinExistence type="predicted"/>
<evidence type="ECO:0000313" key="6">
    <source>
        <dbReference type="EMBL" id="GGR60520.1"/>
    </source>
</evidence>
<reference evidence="7" key="1">
    <citation type="journal article" date="2019" name="Int. J. Syst. Evol. Microbiol.">
        <title>The Global Catalogue of Microorganisms (GCM) 10K type strain sequencing project: providing services to taxonomists for standard genome sequencing and annotation.</title>
        <authorList>
            <consortium name="The Broad Institute Genomics Platform"/>
            <consortium name="The Broad Institute Genome Sequencing Center for Infectious Disease"/>
            <person name="Wu L."/>
            <person name="Ma J."/>
        </authorList>
    </citation>
    <scope>NUCLEOTIDE SEQUENCE [LARGE SCALE GENOMIC DNA]</scope>
    <source>
        <strain evidence="7">JCM 31404</strain>
    </source>
</reference>
<dbReference type="Pfam" id="PF09375">
    <property type="entry name" value="Peptidase_M75"/>
    <property type="match status" value="1"/>
</dbReference>
<keyword evidence="7" id="KW-1185">Reference proteome</keyword>
<dbReference type="EMBL" id="BMQM01000014">
    <property type="protein sequence ID" value="GGR60520.1"/>
    <property type="molecule type" value="Genomic_DNA"/>
</dbReference>